<evidence type="ECO:0000313" key="2">
    <source>
        <dbReference type="EMBL" id="KAA9030910.1"/>
    </source>
</evidence>
<dbReference type="Proteomes" id="UP000326364">
    <property type="component" value="Unassembled WGS sequence"/>
</dbReference>
<evidence type="ECO:0000313" key="4">
    <source>
        <dbReference type="Proteomes" id="UP000326364"/>
    </source>
</evidence>
<dbReference type="Proteomes" id="UP000325933">
    <property type="component" value="Unassembled WGS sequence"/>
</dbReference>
<dbReference type="EMBL" id="VYQB01000005">
    <property type="protein sequence ID" value="KAA9018274.1"/>
    <property type="molecule type" value="Genomic_DNA"/>
</dbReference>
<dbReference type="AlphaFoldDB" id="A0A5J5I640"/>
<sequence length="94" mass="10771">MTYQTNIPYEDGSQISKMHDWLAKNARGQVEIRVSTKEDRPRTWQVGAYNVVGKDDLNTGPRNAIFHGVQEKDDLIFAFEYEDEAMLFKLACSA</sequence>
<organism evidence="2 3">
    <name type="scientific">Sphingobium limneticum</name>
    <dbReference type="NCBI Taxonomy" id="1007511"/>
    <lineage>
        <taxon>Bacteria</taxon>
        <taxon>Pseudomonadati</taxon>
        <taxon>Pseudomonadota</taxon>
        <taxon>Alphaproteobacteria</taxon>
        <taxon>Sphingomonadales</taxon>
        <taxon>Sphingomonadaceae</taxon>
        <taxon>Sphingobium</taxon>
    </lineage>
</organism>
<gene>
    <name evidence="2" type="ORF">F4U95_09135</name>
    <name evidence="1" type="ORF">F4U96_09185</name>
</gene>
<comment type="caution">
    <text evidence="2">The sequence shown here is derived from an EMBL/GenBank/DDBJ whole genome shotgun (WGS) entry which is preliminary data.</text>
</comment>
<evidence type="ECO:0000313" key="1">
    <source>
        <dbReference type="EMBL" id="KAA9018274.1"/>
    </source>
</evidence>
<reference evidence="3 4" key="1">
    <citation type="submission" date="2019-09" db="EMBL/GenBank/DDBJ databases">
        <authorList>
            <person name="Feng G."/>
        </authorList>
    </citation>
    <scope>NUCLEOTIDE SEQUENCE [LARGE SCALE GENOMIC DNA]</scope>
    <source>
        <strain evidence="2 3">KACC 19283</strain>
        <strain evidence="1 4">KACC 19284</strain>
    </source>
</reference>
<name>A0A5J5I640_9SPHN</name>
<dbReference type="RefSeq" id="WP_150425458.1">
    <property type="nucleotide sequence ID" value="NZ_VYQA01000005.1"/>
</dbReference>
<keyword evidence="4" id="KW-1185">Reference proteome</keyword>
<dbReference type="EMBL" id="VYQA01000005">
    <property type="protein sequence ID" value="KAA9030910.1"/>
    <property type="molecule type" value="Genomic_DNA"/>
</dbReference>
<evidence type="ECO:0000313" key="3">
    <source>
        <dbReference type="Proteomes" id="UP000325933"/>
    </source>
</evidence>
<proteinExistence type="predicted"/>
<protein>
    <submittedName>
        <fullName evidence="2">Uncharacterized protein</fullName>
    </submittedName>
</protein>
<accession>A0A5J5I640</accession>